<name>A0A9N9FIT7_9GLOM</name>
<gene>
    <name evidence="2" type="ORF">FCALED_LOCUS5558</name>
</gene>
<protein>
    <submittedName>
        <fullName evidence="2">7530_t:CDS:1</fullName>
    </submittedName>
</protein>
<comment type="caution">
    <text evidence="2">The sequence shown here is derived from an EMBL/GenBank/DDBJ whole genome shotgun (WGS) entry which is preliminary data.</text>
</comment>
<sequence length="219" mass="25539">MIDDIINIQNEESEQYINSSSDDDEESHNLNDDESIDDNELDLDNYDDDFFAVPSSIELDYNSDQEIPETINKKILSDVSINSLIGFINIILKDINSNQFKEFSLTVYMTRKLLNIKKKSKTYAVCPKCDKLYNIADIMLNNSIYIGSGFKCTYIKFPNHPMQSHCKSCRAELLEKIPTVKNYAWRPKKIYTLPSLKKIAISHQNYEDEEYIRIYNDEK</sequence>
<evidence type="ECO:0000256" key="1">
    <source>
        <dbReference type="SAM" id="MobiDB-lite"/>
    </source>
</evidence>
<accession>A0A9N9FIT7</accession>
<evidence type="ECO:0000313" key="2">
    <source>
        <dbReference type="EMBL" id="CAG8539277.1"/>
    </source>
</evidence>
<dbReference type="EMBL" id="CAJVPQ010001224">
    <property type="protein sequence ID" value="CAG8539277.1"/>
    <property type="molecule type" value="Genomic_DNA"/>
</dbReference>
<dbReference type="AlphaFoldDB" id="A0A9N9FIT7"/>
<dbReference type="Proteomes" id="UP000789570">
    <property type="component" value="Unassembled WGS sequence"/>
</dbReference>
<keyword evidence="3" id="KW-1185">Reference proteome</keyword>
<evidence type="ECO:0000313" key="3">
    <source>
        <dbReference type="Proteomes" id="UP000789570"/>
    </source>
</evidence>
<proteinExistence type="predicted"/>
<feature type="compositionally biased region" description="Acidic residues" evidence="1">
    <location>
        <begin position="21"/>
        <end position="36"/>
    </location>
</feature>
<feature type="region of interest" description="Disordered" evidence="1">
    <location>
        <begin position="10"/>
        <end position="36"/>
    </location>
</feature>
<organism evidence="2 3">
    <name type="scientific">Funneliformis caledonium</name>
    <dbReference type="NCBI Taxonomy" id="1117310"/>
    <lineage>
        <taxon>Eukaryota</taxon>
        <taxon>Fungi</taxon>
        <taxon>Fungi incertae sedis</taxon>
        <taxon>Mucoromycota</taxon>
        <taxon>Glomeromycotina</taxon>
        <taxon>Glomeromycetes</taxon>
        <taxon>Glomerales</taxon>
        <taxon>Glomeraceae</taxon>
        <taxon>Funneliformis</taxon>
    </lineage>
</organism>
<reference evidence="2" key="1">
    <citation type="submission" date="2021-06" db="EMBL/GenBank/DDBJ databases">
        <authorList>
            <person name="Kallberg Y."/>
            <person name="Tangrot J."/>
            <person name="Rosling A."/>
        </authorList>
    </citation>
    <scope>NUCLEOTIDE SEQUENCE</scope>
    <source>
        <strain evidence="2">UK204</strain>
    </source>
</reference>
<dbReference type="OrthoDB" id="2307928at2759"/>